<proteinExistence type="predicted"/>
<keyword evidence="1" id="KW-0575">Peroxidase</keyword>
<evidence type="ECO:0000313" key="2">
    <source>
        <dbReference type="Proteomes" id="UP000308600"/>
    </source>
</evidence>
<dbReference type="Proteomes" id="UP000308600">
    <property type="component" value="Unassembled WGS sequence"/>
</dbReference>
<name>A0ACD3A4T2_9AGAR</name>
<sequence>MRVLPLLDEPQFDLKNIQGDILSGLPRNEQTNYYFTISDSTLFKQHMKEFIPSITTALNVKEDRKTIEDYKVKRQARLLAGHSDPKLIKNVSVNVAFSKFGHEALGIDNRDLGDNAFALGQAADAIAKGTDDGKGLGDPETLNSSGERVPRWDPEFLQRIDGFFLVTGDSDKTIQEKIGDIQSAFGVGSATPSIKHVHSISGKSLDGKIEHFGYKDDISNPAVKGFHDVVSLPPGPHAVNPGVILLGHPGDPNKSRNQGWTKDGSFLAFRYLHQLVPEFHRFLKDNVIAIQETGWKNEDLVNQLSARMFGRWKSGAPIDIVPFVDSKEVAEDQDLVNNFRFGLEQDVQKLCPFASHIRKVMPRDDRSAKVVDRSRIMRRGIPFGKTVTADEEANERSDPQTPRGMIFHCYQSSIEWGFRLVQIAWANNLDFPRPNSGLDPIIGQRKDVKERKMSGINPNDASVELEFPDQWVVPRGGEYFFVPSIEGLKQKYAAV</sequence>
<dbReference type="EMBL" id="ML208721">
    <property type="protein sequence ID" value="TFK60878.1"/>
    <property type="molecule type" value="Genomic_DNA"/>
</dbReference>
<reference evidence="1 2" key="1">
    <citation type="journal article" date="2019" name="Nat. Ecol. Evol.">
        <title>Megaphylogeny resolves global patterns of mushroom evolution.</title>
        <authorList>
            <person name="Varga T."/>
            <person name="Krizsan K."/>
            <person name="Foldi C."/>
            <person name="Dima B."/>
            <person name="Sanchez-Garcia M."/>
            <person name="Sanchez-Ramirez S."/>
            <person name="Szollosi G.J."/>
            <person name="Szarkandi J.G."/>
            <person name="Papp V."/>
            <person name="Albert L."/>
            <person name="Andreopoulos W."/>
            <person name="Angelini C."/>
            <person name="Antonin V."/>
            <person name="Barry K.W."/>
            <person name="Bougher N.L."/>
            <person name="Buchanan P."/>
            <person name="Buyck B."/>
            <person name="Bense V."/>
            <person name="Catcheside P."/>
            <person name="Chovatia M."/>
            <person name="Cooper J."/>
            <person name="Damon W."/>
            <person name="Desjardin D."/>
            <person name="Finy P."/>
            <person name="Geml J."/>
            <person name="Haridas S."/>
            <person name="Hughes K."/>
            <person name="Justo A."/>
            <person name="Karasinski D."/>
            <person name="Kautmanova I."/>
            <person name="Kiss B."/>
            <person name="Kocsube S."/>
            <person name="Kotiranta H."/>
            <person name="LaButti K.M."/>
            <person name="Lechner B.E."/>
            <person name="Liimatainen K."/>
            <person name="Lipzen A."/>
            <person name="Lukacs Z."/>
            <person name="Mihaltcheva S."/>
            <person name="Morgado L.N."/>
            <person name="Niskanen T."/>
            <person name="Noordeloos M.E."/>
            <person name="Ohm R.A."/>
            <person name="Ortiz-Santana B."/>
            <person name="Ovrebo C."/>
            <person name="Racz N."/>
            <person name="Riley R."/>
            <person name="Savchenko A."/>
            <person name="Shiryaev A."/>
            <person name="Soop K."/>
            <person name="Spirin V."/>
            <person name="Szebenyi C."/>
            <person name="Tomsovsky M."/>
            <person name="Tulloss R.E."/>
            <person name="Uehling J."/>
            <person name="Grigoriev I.V."/>
            <person name="Vagvolgyi C."/>
            <person name="Papp T."/>
            <person name="Martin F.M."/>
            <person name="Miettinen O."/>
            <person name="Hibbett D.S."/>
            <person name="Nagy L.G."/>
        </authorList>
    </citation>
    <scope>NUCLEOTIDE SEQUENCE [LARGE SCALE GENOMIC DNA]</scope>
    <source>
        <strain evidence="1 2">NL-1719</strain>
    </source>
</reference>
<keyword evidence="2" id="KW-1185">Reference proteome</keyword>
<organism evidence="1 2">
    <name type="scientific">Pluteus cervinus</name>
    <dbReference type="NCBI Taxonomy" id="181527"/>
    <lineage>
        <taxon>Eukaryota</taxon>
        <taxon>Fungi</taxon>
        <taxon>Dikarya</taxon>
        <taxon>Basidiomycota</taxon>
        <taxon>Agaricomycotina</taxon>
        <taxon>Agaricomycetes</taxon>
        <taxon>Agaricomycetidae</taxon>
        <taxon>Agaricales</taxon>
        <taxon>Pluteineae</taxon>
        <taxon>Pluteaceae</taxon>
        <taxon>Pluteus</taxon>
    </lineage>
</organism>
<evidence type="ECO:0000313" key="1">
    <source>
        <dbReference type="EMBL" id="TFK60878.1"/>
    </source>
</evidence>
<accession>A0ACD3A4T2</accession>
<protein>
    <submittedName>
        <fullName evidence="1">Dyp-type peroxidase</fullName>
    </submittedName>
</protein>
<keyword evidence="1" id="KW-0560">Oxidoreductase</keyword>
<gene>
    <name evidence="1" type="ORF">BDN72DRAFT_864027</name>
</gene>